<evidence type="ECO:0000256" key="1">
    <source>
        <dbReference type="SAM" id="Phobius"/>
    </source>
</evidence>
<evidence type="ECO:0000313" key="3">
    <source>
        <dbReference type="Proteomes" id="UP001386955"/>
    </source>
</evidence>
<feature type="transmembrane region" description="Helical" evidence="1">
    <location>
        <begin position="129"/>
        <end position="154"/>
    </location>
</feature>
<evidence type="ECO:0000313" key="2">
    <source>
        <dbReference type="EMBL" id="KAK7411384.1"/>
    </source>
</evidence>
<name>A0AAN9T1Y9_PSOTE</name>
<accession>A0AAN9T1Y9</accession>
<sequence length="295" mass="33186">MIYDHSLSVRPWTPIDSMLAWIRIPNLSLMLYDPNVVIEIASMIGKPIKEKAREKRVDTEPKTTGPTHLIQSKTWQRKCPRKYQLSENLDVSQEDVQQHPVPLNGTDKANHVLGTIQLKQTTYLMWRSWIIRIVTSCGTVMGVFTSLLMLSGLIPPHQLFMMFTWNCCGGVHKGGRSAHDPDDVMVFYYAQDKLVPYHLGHTYHPKKFGGLGIRETHSMNVVVTVLLSANGIIKAKEALKEDFTFMVRKEIHQLANKPAGTLAKASVGNDDSLVILGTPHSEVSSLVLFEKLDSK</sequence>
<keyword evidence="1" id="KW-0812">Transmembrane</keyword>
<dbReference type="EMBL" id="JAYMYS010000001">
    <property type="protein sequence ID" value="KAK7411384.1"/>
    <property type="molecule type" value="Genomic_DNA"/>
</dbReference>
<evidence type="ECO:0008006" key="4">
    <source>
        <dbReference type="Google" id="ProtNLM"/>
    </source>
</evidence>
<dbReference type="Proteomes" id="UP001386955">
    <property type="component" value="Unassembled WGS sequence"/>
</dbReference>
<dbReference type="AlphaFoldDB" id="A0AAN9T1Y9"/>
<reference evidence="2 3" key="1">
    <citation type="submission" date="2024-01" db="EMBL/GenBank/DDBJ databases">
        <title>The genomes of 5 underutilized Papilionoideae crops provide insights into root nodulation and disease resistanc.</title>
        <authorList>
            <person name="Jiang F."/>
        </authorList>
    </citation>
    <scope>NUCLEOTIDE SEQUENCE [LARGE SCALE GENOMIC DNA]</scope>
    <source>
        <strain evidence="2">DUOXIRENSHENG_FW03</strain>
        <tissue evidence="2">Leaves</tissue>
    </source>
</reference>
<keyword evidence="3" id="KW-1185">Reference proteome</keyword>
<comment type="caution">
    <text evidence="2">The sequence shown here is derived from an EMBL/GenBank/DDBJ whole genome shotgun (WGS) entry which is preliminary data.</text>
</comment>
<gene>
    <name evidence="2" type="ORF">VNO78_02817</name>
</gene>
<keyword evidence="1" id="KW-0472">Membrane</keyword>
<keyword evidence="1" id="KW-1133">Transmembrane helix</keyword>
<proteinExistence type="predicted"/>
<protein>
    <recommendedName>
        <fullName evidence="4">DUF4283 domain-containing protein</fullName>
    </recommendedName>
</protein>
<organism evidence="2 3">
    <name type="scientific">Psophocarpus tetragonolobus</name>
    <name type="common">Winged bean</name>
    <name type="synonym">Dolichos tetragonolobus</name>
    <dbReference type="NCBI Taxonomy" id="3891"/>
    <lineage>
        <taxon>Eukaryota</taxon>
        <taxon>Viridiplantae</taxon>
        <taxon>Streptophyta</taxon>
        <taxon>Embryophyta</taxon>
        <taxon>Tracheophyta</taxon>
        <taxon>Spermatophyta</taxon>
        <taxon>Magnoliopsida</taxon>
        <taxon>eudicotyledons</taxon>
        <taxon>Gunneridae</taxon>
        <taxon>Pentapetalae</taxon>
        <taxon>rosids</taxon>
        <taxon>fabids</taxon>
        <taxon>Fabales</taxon>
        <taxon>Fabaceae</taxon>
        <taxon>Papilionoideae</taxon>
        <taxon>50 kb inversion clade</taxon>
        <taxon>NPAAA clade</taxon>
        <taxon>indigoferoid/millettioid clade</taxon>
        <taxon>Phaseoleae</taxon>
        <taxon>Psophocarpus</taxon>
    </lineage>
</organism>